<feature type="chain" id="PRO_5012125360" evidence="1">
    <location>
        <begin position="20"/>
        <end position="195"/>
    </location>
</feature>
<evidence type="ECO:0000256" key="1">
    <source>
        <dbReference type="SAM" id="SignalP"/>
    </source>
</evidence>
<dbReference type="Proteomes" id="UP000194280">
    <property type="component" value="Unassembled WGS sequence"/>
</dbReference>
<evidence type="ECO:0000313" key="2">
    <source>
        <dbReference type="EMBL" id="OTA33643.1"/>
    </source>
</evidence>
<organism evidence="2 3">
    <name type="scientific">Hortaea werneckii EXF-2000</name>
    <dbReference type="NCBI Taxonomy" id="1157616"/>
    <lineage>
        <taxon>Eukaryota</taxon>
        <taxon>Fungi</taxon>
        <taxon>Dikarya</taxon>
        <taxon>Ascomycota</taxon>
        <taxon>Pezizomycotina</taxon>
        <taxon>Dothideomycetes</taxon>
        <taxon>Dothideomycetidae</taxon>
        <taxon>Mycosphaerellales</taxon>
        <taxon>Teratosphaeriaceae</taxon>
        <taxon>Hortaea</taxon>
    </lineage>
</organism>
<comment type="caution">
    <text evidence="2">The sequence shown here is derived from an EMBL/GenBank/DDBJ whole genome shotgun (WGS) entry which is preliminary data.</text>
</comment>
<dbReference type="VEuPathDB" id="FungiDB:BTJ68_08195"/>
<accession>A0A1Z5TCA5</accession>
<evidence type="ECO:0000313" key="3">
    <source>
        <dbReference type="Proteomes" id="UP000194280"/>
    </source>
</evidence>
<dbReference type="AlphaFoldDB" id="A0A1Z5TCA5"/>
<feature type="signal peptide" evidence="1">
    <location>
        <begin position="1"/>
        <end position="19"/>
    </location>
</feature>
<protein>
    <submittedName>
        <fullName evidence="2">Uncharacterized protein</fullName>
    </submittedName>
</protein>
<name>A0A1Z5TCA5_HORWE</name>
<keyword evidence="1" id="KW-0732">Signal</keyword>
<sequence length="195" mass="21560">MSVQSMHVLPAVLFLSALARLLCLCRSHAPWQGISDDISCSSLHHVFRSLLASINSISTKQKHFAPTPQKYLTRNYSLRLKGMKWLSKISDAVVKNAWKKLANPTVGRGKTAWPKSQADLLKYGIRLDYDGVVNVDGVEFYKYQCQPNAGKVASSVRDWRDKNGGTHAVITSVLVKKGGTEKDVEDAVGKAFKEA</sequence>
<dbReference type="EMBL" id="MUNK01000072">
    <property type="protein sequence ID" value="OTA33643.1"/>
    <property type="molecule type" value="Genomic_DNA"/>
</dbReference>
<gene>
    <name evidence="2" type="ORF">BTJ68_08195</name>
</gene>
<dbReference type="OrthoDB" id="2787676at2759"/>
<keyword evidence="3" id="KW-1185">Reference proteome</keyword>
<reference evidence="2 3" key="1">
    <citation type="submission" date="2017-01" db="EMBL/GenBank/DDBJ databases">
        <title>The recent genome duplication of the halophilic yeast Hortaea werneckii: insights from long-read sequencing.</title>
        <authorList>
            <person name="Sinha S."/>
            <person name="Flibotte S."/>
            <person name="Neira M."/>
            <person name="Lenassi M."/>
            <person name="Gostincar C."/>
            <person name="Stajich J.E."/>
            <person name="Nislow C.E."/>
        </authorList>
    </citation>
    <scope>NUCLEOTIDE SEQUENCE [LARGE SCALE GENOMIC DNA]</scope>
    <source>
        <strain evidence="2 3">EXF-2000</strain>
    </source>
</reference>
<dbReference type="InParanoid" id="A0A1Z5TCA5"/>
<proteinExistence type="predicted"/>